<protein>
    <recommendedName>
        <fullName evidence="4">Competence protein ComG</fullName>
    </recommendedName>
</protein>
<dbReference type="AlphaFoldDB" id="A0A8J3DY42"/>
<dbReference type="RefSeq" id="WP_188695030.1">
    <property type="nucleotide sequence ID" value="NZ_BMIR01000013.1"/>
</dbReference>
<accession>A0A8J3DY42</accession>
<reference evidence="2" key="2">
    <citation type="submission" date="2020-09" db="EMBL/GenBank/DDBJ databases">
        <authorList>
            <person name="Sun Q."/>
            <person name="Zhou Y."/>
        </authorList>
    </citation>
    <scope>NUCLEOTIDE SEQUENCE</scope>
    <source>
        <strain evidence="2">CGMCC 1.15371</strain>
    </source>
</reference>
<gene>
    <name evidence="2" type="ORF">GCM10011391_26930</name>
</gene>
<dbReference type="InterPro" id="IPR020372">
    <property type="entry name" value="Competence_ComGG"/>
</dbReference>
<organism evidence="2 3">
    <name type="scientific">Pullulanibacillus camelliae</name>
    <dbReference type="NCBI Taxonomy" id="1707096"/>
    <lineage>
        <taxon>Bacteria</taxon>
        <taxon>Bacillati</taxon>
        <taxon>Bacillota</taxon>
        <taxon>Bacilli</taxon>
        <taxon>Bacillales</taxon>
        <taxon>Sporolactobacillaceae</taxon>
        <taxon>Pullulanibacillus</taxon>
    </lineage>
</organism>
<dbReference type="EMBL" id="BMIR01000013">
    <property type="protein sequence ID" value="GGE46701.1"/>
    <property type="molecule type" value="Genomic_DNA"/>
</dbReference>
<dbReference type="Pfam" id="PF14173">
    <property type="entry name" value="ComGG"/>
    <property type="match status" value="1"/>
</dbReference>
<keyword evidence="3" id="KW-1185">Reference proteome</keyword>
<evidence type="ECO:0000313" key="2">
    <source>
        <dbReference type="EMBL" id="GGE46701.1"/>
    </source>
</evidence>
<evidence type="ECO:0008006" key="4">
    <source>
        <dbReference type="Google" id="ProtNLM"/>
    </source>
</evidence>
<comment type="caution">
    <text evidence="2">The sequence shown here is derived from an EMBL/GenBank/DDBJ whole genome shotgun (WGS) entry which is preliminary data.</text>
</comment>
<keyword evidence="1" id="KW-0812">Transmembrane</keyword>
<keyword evidence="1" id="KW-1133">Transmembrane helix</keyword>
<proteinExistence type="predicted"/>
<feature type="transmembrane region" description="Helical" evidence="1">
    <location>
        <begin position="15"/>
        <end position="33"/>
    </location>
</feature>
<reference evidence="2" key="1">
    <citation type="journal article" date="2014" name="Int. J. Syst. Evol. Microbiol.">
        <title>Complete genome sequence of Corynebacterium casei LMG S-19264T (=DSM 44701T), isolated from a smear-ripened cheese.</title>
        <authorList>
            <consortium name="US DOE Joint Genome Institute (JGI-PGF)"/>
            <person name="Walter F."/>
            <person name="Albersmeier A."/>
            <person name="Kalinowski J."/>
            <person name="Ruckert C."/>
        </authorList>
    </citation>
    <scope>NUCLEOTIDE SEQUENCE</scope>
    <source>
        <strain evidence="2">CGMCC 1.15371</strain>
    </source>
</reference>
<name>A0A8J3DY42_9BACL</name>
<evidence type="ECO:0000256" key="1">
    <source>
        <dbReference type="SAM" id="Phobius"/>
    </source>
</evidence>
<sequence length="130" mass="15137">MVCRKHGKIVQEGGFILPIVMIVLFLFTSFVLFQIEQMQLDTAFLNERHRFIQDNQIKKMAAADIIRKIQSSEDLTEGNLHYTQGSVKYSIENNQDVAQVTASLTVDKDHQGQLIFYYDKTKQKIIRWVQ</sequence>
<keyword evidence="1" id="KW-0472">Membrane</keyword>
<evidence type="ECO:0000313" key="3">
    <source>
        <dbReference type="Proteomes" id="UP000628775"/>
    </source>
</evidence>
<dbReference type="Proteomes" id="UP000628775">
    <property type="component" value="Unassembled WGS sequence"/>
</dbReference>